<evidence type="ECO:0000256" key="1">
    <source>
        <dbReference type="ARBA" id="ARBA00004141"/>
    </source>
</evidence>
<gene>
    <name evidence="9" type="ORF">M431DRAFT_129060</name>
</gene>
<dbReference type="Pfam" id="PF03798">
    <property type="entry name" value="TRAM_LAG1_CLN8"/>
    <property type="match status" value="1"/>
</dbReference>
<dbReference type="GeneID" id="36620946"/>
<feature type="transmembrane region" description="Helical" evidence="7">
    <location>
        <begin position="36"/>
        <end position="55"/>
    </location>
</feature>
<proteinExistence type="predicted"/>
<dbReference type="PANTHER" id="PTHR13439:SF0">
    <property type="entry name" value="TOPOISOMERASE I DAMAGE AFFECTED PROTEIN 4"/>
    <property type="match status" value="1"/>
</dbReference>
<evidence type="ECO:0000259" key="8">
    <source>
        <dbReference type="PROSITE" id="PS50922"/>
    </source>
</evidence>
<protein>
    <recommendedName>
        <fullName evidence="8">TLC domain-containing protein</fullName>
    </recommendedName>
</protein>
<dbReference type="Proteomes" id="UP000241690">
    <property type="component" value="Unassembled WGS sequence"/>
</dbReference>
<evidence type="ECO:0000256" key="5">
    <source>
        <dbReference type="PROSITE-ProRule" id="PRU00205"/>
    </source>
</evidence>
<organism evidence="9 10">
    <name type="scientific">Trichoderma harzianum CBS 226.95</name>
    <dbReference type="NCBI Taxonomy" id="983964"/>
    <lineage>
        <taxon>Eukaryota</taxon>
        <taxon>Fungi</taxon>
        <taxon>Dikarya</taxon>
        <taxon>Ascomycota</taxon>
        <taxon>Pezizomycotina</taxon>
        <taxon>Sordariomycetes</taxon>
        <taxon>Hypocreomycetidae</taxon>
        <taxon>Hypocreales</taxon>
        <taxon>Hypocreaceae</taxon>
        <taxon>Trichoderma</taxon>
    </lineage>
</organism>
<dbReference type="PANTHER" id="PTHR13439">
    <property type="entry name" value="CT120 PROTEIN"/>
    <property type="match status" value="1"/>
</dbReference>
<keyword evidence="2 5" id="KW-0812">Transmembrane</keyword>
<feature type="domain" description="TLC" evidence="8">
    <location>
        <begin position="69"/>
        <end position="291"/>
    </location>
</feature>
<evidence type="ECO:0000256" key="7">
    <source>
        <dbReference type="SAM" id="Phobius"/>
    </source>
</evidence>
<dbReference type="AlphaFoldDB" id="A0A2T3ZT46"/>
<dbReference type="InterPro" id="IPR050846">
    <property type="entry name" value="TLCD"/>
</dbReference>
<dbReference type="RefSeq" id="XP_024767647.1">
    <property type="nucleotide sequence ID" value="XM_024912387.1"/>
</dbReference>
<feature type="transmembrane region" description="Helical" evidence="7">
    <location>
        <begin position="141"/>
        <end position="161"/>
    </location>
</feature>
<accession>A0A2T3ZT46</accession>
<dbReference type="GO" id="GO:0005783">
    <property type="term" value="C:endoplasmic reticulum"/>
    <property type="evidence" value="ECO:0007669"/>
    <property type="project" value="TreeGrafter"/>
</dbReference>
<feature type="transmembrane region" description="Helical" evidence="7">
    <location>
        <begin position="76"/>
        <end position="95"/>
    </location>
</feature>
<keyword evidence="10" id="KW-1185">Reference proteome</keyword>
<dbReference type="EMBL" id="KZ679704">
    <property type="protein sequence ID" value="PTB47970.1"/>
    <property type="molecule type" value="Genomic_DNA"/>
</dbReference>
<feature type="transmembrane region" description="Helical" evidence="7">
    <location>
        <begin position="167"/>
        <end position="188"/>
    </location>
</feature>
<feature type="transmembrane region" description="Helical" evidence="7">
    <location>
        <begin position="269"/>
        <end position="287"/>
    </location>
</feature>
<name>A0A2T3ZT46_TRIHA</name>
<dbReference type="SMART" id="SM00724">
    <property type="entry name" value="TLC"/>
    <property type="match status" value="1"/>
</dbReference>
<evidence type="ECO:0000256" key="4">
    <source>
        <dbReference type="ARBA" id="ARBA00023136"/>
    </source>
</evidence>
<feature type="transmembrane region" description="Helical" evidence="7">
    <location>
        <begin position="110"/>
        <end position="129"/>
    </location>
</feature>
<dbReference type="InterPro" id="IPR006634">
    <property type="entry name" value="TLC-dom"/>
</dbReference>
<evidence type="ECO:0000256" key="2">
    <source>
        <dbReference type="ARBA" id="ARBA00022692"/>
    </source>
</evidence>
<dbReference type="PROSITE" id="PS50922">
    <property type="entry name" value="TLC"/>
    <property type="match status" value="1"/>
</dbReference>
<comment type="subcellular location">
    <subcellularLocation>
        <location evidence="1">Membrane</location>
        <topology evidence="1">Multi-pass membrane protein</topology>
    </subcellularLocation>
</comment>
<evidence type="ECO:0000313" key="9">
    <source>
        <dbReference type="EMBL" id="PTB47970.1"/>
    </source>
</evidence>
<keyword evidence="4 5" id="KW-0472">Membrane</keyword>
<dbReference type="GO" id="GO:0055088">
    <property type="term" value="P:lipid homeostasis"/>
    <property type="evidence" value="ECO:0007669"/>
    <property type="project" value="TreeGrafter"/>
</dbReference>
<evidence type="ECO:0000256" key="6">
    <source>
        <dbReference type="SAM" id="MobiDB-lite"/>
    </source>
</evidence>
<evidence type="ECO:0000313" key="10">
    <source>
        <dbReference type="Proteomes" id="UP000241690"/>
    </source>
</evidence>
<sequence>MKDPFFIPPIPWLSELVQPFSDRYNLPSLPLHIHEVLLSAIFYSLIFWPISPILSRLIAPQHYSKLPRKRRLNWDAHVVSFIQSTLINIIALWVMAVDQERGNMDQEERVWGYTGALGMVQALAAGYFVWDLFVTSLNLDVFGLGTLAHAIAALLVYTLGFRPFVNYYGPTFILWELSTPFLNIHWFFDKVNMTGSRPQLYNGILLLFSFFSCRLIYGTFQSFCIFRDIFSAVNAHPAKAFSQSPVMIYATSETTVPSWLATSYLVSNLTLNFLNFYWFIMMISAVLKRFQPNEKHENEKHETVTEAEVDLSSVVSGISRGSEPQRRKQEKS</sequence>
<feature type="compositionally biased region" description="Basic and acidic residues" evidence="6">
    <location>
        <begin position="323"/>
        <end position="332"/>
    </location>
</feature>
<dbReference type="GO" id="GO:0016020">
    <property type="term" value="C:membrane"/>
    <property type="evidence" value="ECO:0007669"/>
    <property type="project" value="UniProtKB-SubCell"/>
</dbReference>
<evidence type="ECO:0000256" key="3">
    <source>
        <dbReference type="ARBA" id="ARBA00022989"/>
    </source>
</evidence>
<reference evidence="9 10" key="1">
    <citation type="submission" date="2016-07" db="EMBL/GenBank/DDBJ databases">
        <title>Multiple horizontal gene transfer events from other fungi enriched the ability of initially mycotrophic Trichoderma (Ascomycota) to feed on dead plant biomass.</title>
        <authorList>
            <consortium name="DOE Joint Genome Institute"/>
            <person name="Aerts A."/>
            <person name="Atanasova L."/>
            <person name="Chenthamara K."/>
            <person name="Zhang J."/>
            <person name="Grujic M."/>
            <person name="Henrissat B."/>
            <person name="Kuo A."/>
            <person name="Salamov A."/>
            <person name="Lipzen A."/>
            <person name="Labutti K."/>
            <person name="Barry K."/>
            <person name="Miao Y."/>
            <person name="Rahimi M.J."/>
            <person name="Shen Q."/>
            <person name="Grigoriev I.V."/>
            <person name="Kubicek C.P."/>
            <person name="Druzhinina I.S."/>
        </authorList>
    </citation>
    <scope>NUCLEOTIDE SEQUENCE [LARGE SCALE GENOMIC DNA]</scope>
    <source>
        <strain evidence="9 10">CBS 226.95</strain>
    </source>
</reference>
<keyword evidence="3 7" id="KW-1133">Transmembrane helix</keyword>
<dbReference type="STRING" id="983964.A0A2T3ZT46"/>
<feature type="region of interest" description="Disordered" evidence="6">
    <location>
        <begin position="297"/>
        <end position="332"/>
    </location>
</feature>
<feature type="transmembrane region" description="Helical" evidence="7">
    <location>
        <begin position="200"/>
        <end position="217"/>
    </location>
</feature>